<name>A0ABS8T0Q0_DATST</name>
<dbReference type="EMBL" id="JACEIK010000982">
    <property type="protein sequence ID" value="MCD7464625.1"/>
    <property type="molecule type" value="Genomic_DNA"/>
</dbReference>
<gene>
    <name evidence="1" type="ORF">HAX54_053144</name>
</gene>
<sequence>MRGICNSSAGRRYRFMNHCRIADSSQYTWKLRVSLVTHPVTLHYKDGICDCKGLWRTIFIQSGWRQPIGEPPIMFGDLPGRFTGGDASGLGLDPVYWFLPAARRRSVESHTPFADVLPVSLRSPYILLDIAFFSNVLSVLSNVRTILTLFCNIMSTSR</sequence>
<evidence type="ECO:0000313" key="1">
    <source>
        <dbReference type="EMBL" id="MCD7464625.1"/>
    </source>
</evidence>
<comment type="caution">
    <text evidence="1">The sequence shown here is derived from an EMBL/GenBank/DDBJ whole genome shotgun (WGS) entry which is preliminary data.</text>
</comment>
<keyword evidence="2" id="KW-1185">Reference proteome</keyword>
<accession>A0ABS8T0Q0</accession>
<evidence type="ECO:0000313" key="2">
    <source>
        <dbReference type="Proteomes" id="UP000823775"/>
    </source>
</evidence>
<organism evidence="1 2">
    <name type="scientific">Datura stramonium</name>
    <name type="common">Jimsonweed</name>
    <name type="synonym">Common thornapple</name>
    <dbReference type="NCBI Taxonomy" id="4076"/>
    <lineage>
        <taxon>Eukaryota</taxon>
        <taxon>Viridiplantae</taxon>
        <taxon>Streptophyta</taxon>
        <taxon>Embryophyta</taxon>
        <taxon>Tracheophyta</taxon>
        <taxon>Spermatophyta</taxon>
        <taxon>Magnoliopsida</taxon>
        <taxon>eudicotyledons</taxon>
        <taxon>Gunneridae</taxon>
        <taxon>Pentapetalae</taxon>
        <taxon>asterids</taxon>
        <taxon>lamiids</taxon>
        <taxon>Solanales</taxon>
        <taxon>Solanaceae</taxon>
        <taxon>Solanoideae</taxon>
        <taxon>Datureae</taxon>
        <taxon>Datura</taxon>
    </lineage>
</organism>
<protein>
    <submittedName>
        <fullName evidence="1">Uncharacterized protein</fullName>
    </submittedName>
</protein>
<proteinExistence type="predicted"/>
<dbReference type="Proteomes" id="UP000823775">
    <property type="component" value="Unassembled WGS sequence"/>
</dbReference>
<reference evidence="1 2" key="1">
    <citation type="journal article" date="2021" name="BMC Genomics">
        <title>Datura genome reveals duplications of psychoactive alkaloid biosynthetic genes and high mutation rate following tissue culture.</title>
        <authorList>
            <person name="Rajewski A."/>
            <person name="Carter-House D."/>
            <person name="Stajich J."/>
            <person name="Litt A."/>
        </authorList>
    </citation>
    <scope>NUCLEOTIDE SEQUENCE [LARGE SCALE GENOMIC DNA]</scope>
    <source>
        <strain evidence="1">AR-01</strain>
    </source>
</reference>